<gene>
    <name evidence="2" type="ORF">EA71_01171</name>
</gene>
<accession>A0A367CEE7</accession>
<dbReference type="AlphaFoldDB" id="A0A367CEE7"/>
<feature type="domain" description="CAP-associated" evidence="1">
    <location>
        <begin position="60"/>
        <end position="202"/>
    </location>
</feature>
<dbReference type="STRING" id="53345.LIU_07115"/>
<proteinExistence type="predicted"/>
<dbReference type="EMBL" id="LEPB01000004">
    <property type="protein sequence ID" value="RCA10420.1"/>
    <property type="molecule type" value="Genomic_DNA"/>
</dbReference>
<sequence length="375" mass="43539">MKRLGLFILILLSVIVAFYMQPVLFPPVLEAKKSQEQQAQNQMTTWKYQELKATGFSTYIGKPIEELEQHFGKPYDHLTSGFGFETRYYQDTQGQWSFEANIQDDKVEAVKVLKADHETIAPFTLGMTMQDLTDITTIYTNFTFEYQDTEVGIELMEEDMNYRPLLAFDNQTFGILFFDQSTGDLFSVVYLSKDSLLKLLPYQVFGEGLPHYQLEDDADWEEINQAKENKSFILLNSLRKQDDLPLYRRNINFSDKTNLLLHDYLKKPEEFLSEDRLAEWKQTFGSAKTATKFTLAKDELDKLTGKGKLQHVNGVFTHPVIDPTFTFLFLYSDPYYHDRFLLDSPDQLGIAFSKENMIVLMQEEVEESSDSSDNQ</sequence>
<dbReference type="InterPro" id="IPR029410">
    <property type="entry name" value="CAP_assoc"/>
</dbReference>
<evidence type="ECO:0000313" key="2">
    <source>
        <dbReference type="EMBL" id="RCA10420.1"/>
    </source>
</evidence>
<evidence type="ECO:0000313" key="3">
    <source>
        <dbReference type="Proteomes" id="UP000252797"/>
    </source>
</evidence>
<protein>
    <recommendedName>
        <fullName evidence="1">CAP-associated domain-containing protein</fullName>
    </recommendedName>
</protein>
<organism evidence="2 3">
    <name type="scientific">Enterococcus durans</name>
    <dbReference type="NCBI Taxonomy" id="53345"/>
    <lineage>
        <taxon>Bacteria</taxon>
        <taxon>Bacillati</taxon>
        <taxon>Bacillota</taxon>
        <taxon>Bacilli</taxon>
        <taxon>Lactobacillales</taxon>
        <taxon>Enterococcaceae</taxon>
        <taxon>Enterococcus</taxon>
    </lineage>
</organism>
<dbReference type="InterPro" id="IPR035940">
    <property type="entry name" value="CAP_sf"/>
</dbReference>
<evidence type="ECO:0000259" key="1">
    <source>
        <dbReference type="Pfam" id="PF14504"/>
    </source>
</evidence>
<dbReference type="Gene3D" id="3.40.33.10">
    <property type="entry name" value="CAP"/>
    <property type="match status" value="1"/>
</dbReference>
<dbReference type="RefSeq" id="WP_113845481.1">
    <property type="nucleotide sequence ID" value="NZ_LEPB01000004.1"/>
</dbReference>
<dbReference type="Proteomes" id="UP000252797">
    <property type="component" value="Unassembled WGS sequence"/>
</dbReference>
<dbReference type="Pfam" id="PF14504">
    <property type="entry name" value="CAP_assoc_N"/>
    <property type="match status" value="1"/>
</dbReference>
<name>A0A367CEE7_9ENTE</name>
<comment type="caution">
    <text evidence="2">The sequence shown here is derived from an EMBL/GenBank/DDBJ whole genome shotgun (WGS) entry which is preliminary data.</text>
</comment>
<reference evidence="2 3" key="1">
    <citation type="submission" date="2015-06" db="EMBL/GenBank/DDBJ databases">
        <title>The Genome Sequence of Enterococcus durans 4EA1.</title>
        <authorList>
            <consortium name="The Broad Institute Genomics Platform"/>
            <consortium name="The Broad Institute Genome Sequencing Center for Infectious Disease"/>
            <person name="Earl A.M."/>
            <person name="Van Tyne D."/>
            <person name="Lebreton F."/>
            <person name="Saavedra J.T."/>
            <person name="Gilmore M.S."/>
            <person name="Manson Mcguire A."/>
            <person name="Clock S."/>
            <person name="Crupain M."/>
            <person name="Rangan U."/>
            <person name="Young S."/>
            <person name="Abouelleil A."/>
            <person name="Cao P."/>
            <person name="Chapman S.B."/>
            <person name="Griggs A."/>
            <person name="Priest M."/>
            <person name="Shea T."/>
            <person name="Wortman J."/>
            <person name="Nusbaum C."/>
            <person name="Birren B."/>
        </authorList>
    </citation>
    <scope>NUCLEOTIDE SEQUENCE [LARGE SCALE GENOMIC DNA]</scope>
    <source>
        <strain evidence="2 3">4EA1</strain>
    </source>
</reference>